<feature type="transmembrane region" description="Helical" evidence="6">
    <location>
        <begin position="355"/>
        <end position="377"/>
    </location>
</feature>
<evidence type="ECO:0000256" key="2">
    <source>
        <dbReference type="ARBA" id="ARBA00022448"/>
    </source>
</evidence>
<dbReference type="STRING" id="1266660.A0A1G4K0M5"/>
<name>A0A1G4K0M5_9SACH</name>
<feature type="transmembrane region" description="Helical" evidence="6">
    <location>
        <begin position="235"/>
        <end position="252"/>
    </location>
</feature>
<reference evidence="8 9" key="1">
    <citation type="submission" date="2016-03" db="EMBL/GenBank/DDBJ databases">
        <authorList>
            <person name="Devillers H."/>
        </authorList>
    </citation>
    <scope>NUCLEOTIDE SEQUENCE [LARGE SCALE GENOMIC DNA]</scope>
    <source>
        <strain evidence="8">CBS 10888</strain>
    </source>
</reference>
<dbReference type="InterPro" id="IPR036259">
    <property type="entry name" value="MFS_trans_sf"/>
</dbReference>
<gene>
    <name evidence="8" type="ORF">LADA_0H04280G</name>
</gene>
<evidence type="ECO:0000256" key="1">
    <source>
        <dbReference type="ARBA" id="ARBA00004141"/>
    </source>
</evidence>
<evidence type="ECO:0000256" key="4">
    <source>
        <dbReference type="ARBA" id="ARBA00022989"/>
    </source>
</evidence>
<feature type="transmembrane region" description="Helical" evidence="6">
    <location>
        <begin position="190"/>
        <end position="215"/>
    </location>
</feature>
<accession>A0A1G4K0M5</accession>
<sequence length="478" mass="52645">MTIPKAWGNMRIVDKIWKCAYRPWDPENHKYLPLQNFVVIALACAFDTMCMAAMVTLNEDLQDKFGVSYTTASWGLTAYAITFAGFIAFLGRVGDVIGNTWLFTCSTLLFSIFSLLCTVMPSFPAFAVFRALQGVAGAGIVPSSFALIPMIFEDSAGTYLSILSMIFAGCFGLGFVLGGAFAMTDGGFRGLFYFVFGSMMVVSVFSFAKVLSIGYEMDHRTTLKERWNKVCELDMVATTVFILSSIMIVIGLTEGGKSWEEAKAYAVFIVGSLLFAGFLFWNIKYELLTSQLSRLKMKRLGQQLQKRSVLIPSSVMGLRNFSPAMLTVFLNYCCFLSSFYIINQYSMYAEKDSPIIASVKLCPIVIGLALGNSVVIFRPQTFSAKIGLIMGFLIMLCSTIILIQLHLVHTLVFWKRLLPSGFLCGLRSGLYFPYMLSMTVGAAPHNLKGLASGIMQTFGQFGKEVAFSVLASIIGNLG</sequence>
<evidence type="ECO:0000256" key="6">
    <source>
        <dbReference type="SAM" id="Phobius"/>
    </source>
</evidence>
<feature type="transmembrane region" description="Helical" evidence="6">
    <location>
        <begin position="69"/>
        <end position="89"/>
    </location>
</feature>
<feature type="transmembrane region" description="Helical" evidence="6">
    <location>
        <begin position="101"/>
        <end position="119"/>
    </location>
</feature>
<dbReference type="Pfam" id="PF07690">
    <property type="entry name" value="MFS_1"/>
    <property type="match status" value="1"/>
</dbReference>
<evidence type="ECO:0000256" key="3">
    <source>
        <dbReference type="ARBA" id="ARBA00022692"/>
    </source>
</evidence>
<keyword evidence="4 6" id="KW-1133">Transmembrane helix</keyword>
<dbReference type="PANTHER" id="PTHR42718:SF9">
    <property type="entry name" value="MAJOR FACILITATOR SUPERFAMILY MULTIDRUG TRANSPORTER MFSC"/>
    <property type="match status" value="1"/>
</dbReference>
<evidence type="ECO:0000256" key="5">
    <source>
        <dbReference type="ARBA" id="ARBA00023136"/>
    </source>
</evidence>
<keyword evidence="3 6" id="KW-0812">Transmembrane</keyword>
<dbReference type="InterPro" id="IPR020846">
    <property type="entry name" value="MFS_dom"/>
</dbReference>
<dbReference type="GO" id="GO:0022857">
    <property type="term" value="F:transmembrane transporter activity"/>
    <property type="evidence" value="ECO:0007669"/>
    <property type="project" value="InterPro"/>
</dbReference>
<dbReference type="SUPFAM" id="SSF103473">
    <property type="entry name" value="MFS general substrate transporter"/>
    <property type="match status" value="1"/>
</dbReference>
<dbReference type="GO" id="GO:0016020">
    <property type="term" value="C:membrane"/>
    <property type="evidence" value="ECO:0007669"/>
    <property type="project" value="UniProtKB-SubCell"/>
</dbReference>
<dbReference type="OrthoDB" id="440755at2759"/>
<evidence type="ECO:0000313" key="8">
    <source>
        <dbReference type="EMBL" id="SCU97072.1"/>
    </source>
</evidence>
<organism evidence="8 9">
    <name type="scientific">Lachancea dasiensis</name>
    <dbReference type="NCBI Taxonomy" id="1072105"/>
    <lineage>
        <taxon>Eukaryota</taxon>
        <taxon>Fungi</taxon>
        <taxon>Dikarya</taxon>
        <taxon>Ascomycota</taxon>
        <taxon>Saccharomycotina</taxon>
        <taxon>Saccharomycetes</taxon>
        <taxon>Saccharomycetales</taxon>
        <taxon>Saccharomycetaceae</taxon>
        <taxon>Lachancea</taxon>
    </lineage>
</organism>
<feature type="transmembrane region" description="Helical" evidence="6">
    <location>
        <begin position="131"/>
        <end position="152"/>
    </location>
</feature>
<keyword evidence="5 6" id="KW-0472">Membrane</keyword>
<protein>
    <submittedName>
        <fullName evidence="8">LADA_0H04280g1_1</fullName>
    </submittedName>
</protein>
<dbReference type="InterPro" id="IPR011701">
    <property type="entry name" value="MFS"/>
</dbReference>
<keyword evidence="9" id="KW-1185">Reference proteome</keyword>
<evidence type="ECO:0000313" key="9">
    <source>
        <dbReference type="Proteomes" id="UP000190274"/>
    </source>
</evidence>
<dbReference type="EMBL" id="LT598461">
    <property type="protein sequence ID" value="SCU97072.1"/>
    <property type="molecule type" value="Genomic_DNA"/>
</dbReference>
<proteinExistence type="predicted"/>
<feature type="transmembrane region" description="Helical" evidence="6">
    <location>
        <begin position="389"/>
        <end position="414"/>
    </location>
</feature>
<keyword evidence="2" id="KW-0813">Transport</keyword>
<feature type="transmembrane region" description="Helical" evidence="6">
    <location>
        <begin position="158"/>
        <end position="183"/>
    </location>
</feature>
<dbReference type="PROSITE" id="PS50850">
    <property type="entry name" value="MFS"/>
    <property type="match status" value="1"/>
</dbReference>
<dbReference type="PANTHER" id="PTHR42718">
    <property type="entry name" value="MAJOR FACILITATOR SUPERFAMILY MULTIDRUG TRANSPORTER MFSC"/>
    <property type="match status" value="1"/>
</dbReference>
<dbReference type="Gene3D" id="1.20.1720.10">
    <property type="entry name" value="Multidrug resistance protein D"/>
    <property type="match status" value="1"/>
</dbReference>
<comment type="subcellular location">
    <subcellularLocation>
        <location evidence="1">Membrane</location>
        <topology evidence="1">Multi-pass membrane protein</topology>
    </subcellularLocation>
</comment>
<evidence type="ECO:0000259" key="7">
    <source>
        <dbReference type="PROSITE" id="PS50850"/>
    </source>
</evidence>
<feature type="transmembrane region" description="Helical" evidence="6">
    <location>
        <begin position="37"/>
        <end position="57"/>
    </location>
</feature>
<dbReference type="AlphaFoldDB" id="A0A1G4K0M5"/>
<feature type="domain" description="Major facilitator superfamily (MFS) profile" evidence="7">
    <location>
        <begin position="36"/>
        <end position="478"/>
    </location>
</feature>
<feature type="transmembrane region" description="Helical" evidence="6">
    <location>
        <begin position="324"/>
        <end position="343"/>
    </location>
</feature>
<dbReference type="Proteomes" id="UP000190274">
    <property type="component" value="Chromosome H"/>
</dbReference>
<feature type="transmembrane region" description="Helical" evidence="6">
    <location>
        <begin position="264"/>
        <end position="283"/>
    </location>
</feature>